<reference evidence="8" key="1">
    <citation type="submission" date="2024-03" db="EMBL/GenBank/DDBJ databases">
        <authorList>
            <consortium name="ELIXIR-Norway"/>
            <consortium name="Elixir Norway"/>
        </authorList>
    </citation>
    <scope>NUCLEOTIDE SEQUENCE</scope>
</reference>
<sequence>MKSTSTVGGVVVVALRRVLCILVLVVVVVSEPTTTPVQGKPEDKSNRVEATRESTLQTVQNAVDKTGEVGEKIQYHTGQVAEAAKDTATAAGVKVSEATEAAKDSLLTAGQNTREGAKKGFDSPSRTLGSVGEKAGNAVGSAKESVLGNLAVENQDQNEGVYGTASKYYDTATDKSAQAAEAMKAAAAQAGEKVQSNAYQTADTSQNTIRDAGSTIYDSLAGAGEKISQAADATKVSTLRQESQTGDSSYWDIAKNSAAGAAAGSVGEKLGSAGEYANDKANVASDSIKSTATRTKDNLQDLAAAAAAGSVGEKLGSAGEYANDKVNAASDSIKSTATRTKENLQDSQIIDSRSKDGYFQDTTDSVNNAASKMGEKLESAGSRAAETAGVQSKTGKELFHHIRPESSISSSNLTHFLYLITFATTYGSAIWMTFVSGVILSKSIPRQQFGFVQSRIFPLYLKFVAMGDVILLVLYSIMHPLRSTDSSGVWQLVNLLLLIIGTVFNVFILEPKTTKLFVERMKLEKEEGRGLDYNTRTSPLLQHGEKKLEASKQQFKILHGYSTILNLASLAGLTLHAWHLAHHLAM</sequence>
<evidence type="ECO:0000259" key="7">
    <source>
        <dbReference type="Pfam" id="PF13664"/>
    </source>
</evidence>
<dbReference type="PANTHER" id="PTHR47652:SF3">
    <property type="entry name" value="MITOCHONDRIAL IMPORT INNER MEMBRANE TRANSLOCASE SUBUNIT TIM44"/>
    <property type="match status" value="1"/>
</dbReference>
<keyword evidence="2 6" id="KW-0812">Transmembrane</keyword>
<dbReference type="PANTHER" id="PTHR47652">
    <property type="entry name" value="MITOCHONDRIAL IMPORT INNER MEMBRANE TRANSLOCASE SUBUNIT TIM44"/>
    <property type="match status" value="1"/>
</dbReference>
<feature type="domain" description="TMEM205-like" evidence="7">
    <location>
        <begin position="421"/>
        <end position="520"/>
    </location>
</feature>
<evidence type="ECO:0000256" key="4">
    <source>
        <dbReference type="ARBA" id="ARBA00023136"/>
    </source>
</evidence>
<evidence type="ECO:0000256" key="1">
    <source>
        <dbReference type="ARBA" id="ARBA00004370"/>
    </source>
</evidence>
<proteinExistence type="predicted"/>
<evidence type="ECO:0000313" key="8">
    <source>
        <dbReference type="EMBL" id="CAK9874719.1"/>
    </source>
</evidence>
<accession>A0ABP1BGJ5</accession>
<evidence type="ECO:0000256" key="5">
    <source>
        <dbReference type="SAM" id="MobiDB-lite"/>
    </source>
</evidence>
<evidence type="ECO:0000256" key="6">
    <source>
        <dbReference type="SAM" id="Phobius"/>
    </source>
</evidence>
<feature type="transmembrane region" description="Helical" evidence="6">
    <location>
        <begin position="459"/>
        <end position="477"/>
    </location>
</feature>
<dbReference type="Pfam" id="PF13664">
    <property type="entry name" value="DUF4149"/>
    <property type="match status" value="1"/>
</dbReference>
<keyword evidence="4 6" id="KW-0472">Membrane</keyword>
<gene>
    <name evidence="8" type="ORF">CSSPJE1EN2_LOCUS16968</name>
</gene>
<keyword evidence="3 6" id="KW-1133">Transmembrane helix</keyword>
<feature type="region of interest" description="Disordered" evidence="5">
    <location>
        <begin position="34"/>
        <end position="53"/>
    </location>
</feature>
<dbReference type="EMBL" id="OZ023705">
    <property type="protein sequence ID" value="CAK9874719.1"/>
    <property type="molecule type" value="Genomic_DNA"/>
</dbReference>
<feature type="transmembrane region" description="Helical" evidence="6">
    <location>
        <begin position="7"/>
        <end position="29"/>
    </location>
</feature>
<protein>
    <recommendedName>
        <fullName evidence="7">TMEM205-like domain-containing protein</fullName>
    </recommendedName>
</protein>
<dbReference type="Proteomes" id="UP001497522">
    <property type="component" value="Chromosome 4"/>
</dbReference>
<dbReference type="InterPro" id="IPR025423">
    <property type="entry name" value="TMEM205-like"/>
</dbReference>
<evidence type="ECO:0000313" key="9">
    <source>
        <dbReference type="Proteomes" id="UP001497522"/>
    </source>
</evidence>
<keyword evidence="9" id="KW-1185">Reference proteome</keyword>
<feature type="compositionally biased region" description="Basic and acidic residues" evidence="5">
    <location>
        <begin position="40"/>
        <end position="52"/>
    </location>
</feature>
<feature type="transmembrane region" description="Helical" evidence="6">
    <location>
        <begin position="416"/>
        <end position="439"/>
    </location>
</feature>
<evidence type="ECO:0000256" key="2">
    <source>
        <dbReference type="ARBA" id="ARBA00022692"/>
    </source>
</evidence>
<feature type="transmembrane region" description="Helical" evidence="6">
    <location>
        <begin position="557"/>
        <end position="578"/>
    </location>
</feature>
<organism evidence="8 9">
    <name type="scientific">Sphagnum jensenii</name>
    <dbReference type="NCBI Taxonomy" id="128206"/>
    <lineage>
        <taxon>Eukaryota</taxon>
        <taxon>Viridiplantae</taxon>
        <taxon>Streptophyta</taxon>
        <taxon>Embryophyta</taxon>
        <taxon>Bryophyta</taxon>
        <taxon>Sphagnophytina</taxon>
        <taxon>Sphagnopsida</taxon>
        <taxon>Sphagnales</taxon>
        <taxon>Sphagnaceae</taxon>
        <taxon>Sphagnum</taxon>
    </lineage>
</organism>
<feature type="transmembrane region" description="Helical" evidence="6">
    <location>
        <begin position="489"/>
        <end position="509"/>
    </location>
</feature>
<comment type="subcellular location">
    <subcellularLocation>
        <location evidence="1">Membrane</location>
    </subcellularLocation>
</comment>
<name>A0ABP1BGJ5_9BRYO</name>
<feature type="region of interest" description="Disordered" evidence="5">
    <location>
        <begin position="105"/>
        <end position="136"/>
    </location>
</feature>
<evidence type="ECO:0000256" key="3">
    <source>
        <dbReference type="ARBA" id="ARBA00022989"/>
    </source>
</evidence>